<dbReference type="Proteomes" id="UP000790833">
    <property type="component" value="Unassembled WGS sequence"/>
</dbReference>
<dbReference type="AlphaFoldDB" id="A0A9P8AH34"/>
<dbReference type="PIRSF" id="PIRSF039110">
    <property type="entry name" value="IPP_transferase"/>
    <property type="match status" value="1"/>
</dbReference>
<reference evidence="8" key="1">
    <citation type="submission" date="2021-03" db="EMBL/GenBank/DDBJ databases">
        <authorList>
            <person name="Palmer J.M."/>
        </authorList>
    </citation>
    <scope>NUCLEOTIDE SEQUENCE</scope>
    <source>
        <strain evidence="8">ARV_011</strain>
    </source>
</reference>
<sequence>MSESRRSIISIVGTTGVGKSQFSIDLAEAIGGEIINADSMQIYERVPIITNKHPVNERKGIPHYVMDHVGWNEEYFIHRFSKEAEDAIDTIYSKGKIPIIIGGTHYYLQQLLFKNKTIGNEDSNEGSERPLTDEQKSLLNGPVEAIYSKLEEVDPVIVQKFHPQDKRKLARALEVYFTTGKKTSDIYKEQKLNELEESSLKYNTLLFWVYSDTKVLHERLNKRVDTMMETGALGEIDELYEVYKRLDPPPSCSNGVWQVIGFKEFLPWLIGNKEDPKLFEEGVERMKIRTRQYSKYQVKWIKKLLSVELQKESQFGFQNGGKLYLLDASDLSHWNESVRDRGIEITKQFVEHGPLGVKEPEKPQGISDEIFPTTEFIQSFPSNKKLGAETDWKHYECNVCEDKDGRPLIAVGTFRWEEHCKSKRHRKKVQGMIKRQKLEINRDN</sequence>
<dbReference type="RefSeq" id="XP_043047279.1">
    <property type="nucleotide sequence ID" value="XM_043193610.1"/>
</dbReference>
<comment type="function">
    <text evidence="5">Catalyzes the transfer of a dimethylallyl group onto the adenine at position 37.</text>
</comment>
<evidence type="ECO:0000256" key="2">
    <source>
        <dbReference type="ARBA" id="ARBA00022679"/>
    </source>
</evidence>
<organism evidence="8 9">
    <name type="scientific">Scheffersomyces spartinae</name>
    <dbReference type="NCBI Taxonomy" id="45513"/>
    <lineage>
        <taxon>Eukaryota</taxon>
        <taxon>Fungi</taxon>
        <taxon>Dikarya</taxon>
        <taxon>Ascomycota</taxon>
        <taxon>Saccharomycotina</taxon>
        <taxon>Pichiomycetes</taxon>
        <taxon>Debaryomycetaceae</taxon>
        <taxon>Scheffersomyces</taxon>
    </lineage>
</organism>
<dbReference type="NCBIfam" id="TIGR00174">
    <property type="entry name" value="miaA"/>
    <property type="match status" value="1"/>
</dbReference>
<dbReference type="Pfam" id="PF01715">
    <property type="entry name" value="IPPT"/>
    <property type="match status" value="1"/>
</dbReference>
<dbReference type="GO" id="GO:0005524">
    <property type="term" value="F:ATP binding"/>
    <property type="evidence" value="ECO:0007669"/>
    <property type="project" value="UniProtKB-UniRule"/>
</dbReference>
<gene>
    <name evidence="8" type="ORF">KQ657_002863</name>
</gene>
<dbReference type="EC" id="2.5.1.75" evidence="5 6"/>
<comment type="catalytic activity">
    <reaction evidence="5 6">
        <text>adenosine(37) in tRNA + dimethylallyl diphosphate = N(6)-dimethylallyladenosine(37) in tRNA + diphosphate</text>
        <dbReference type="Rhea" id="RHEA:26482"/>
        <dbReference type="Rhea" id="RHEA-COMP:10162"/>
        <dbReference type="Rhea" id="RHEA-COMP:10375"/>
        <dbReference type="ChEBI" id="CHEBI:33019"/>
        <dbReference type="ChEBI" id="CHEBI:57623"/>
        <dbReference type="ChEBI" id="CHEBI:74411"/>
        <dbReference type="ChEBI" id="CHEBI:74415"/>
        <dbReference type="EC" id="2.5.1.75"/>
    </reaction>
</comment>
<keyword evidence="4 5" id="KW-0067">ATP-binding</keyword>
<evidence type="ECO:0000256" key="1">
    <source>
        <dbReference type="ARBA" id="ARBA00005842"/>
    </source>
</evidence>
<dbReference type="GeneID" id="66116237"/>
<dbReference type="Gene3D" id="3.40.50.300">
    <property type="entry name" value="P-loop containing nucleotide triphosphate hydrolases"/>
    <property type="match status" value="1"/>
</dbReference>
<evidence type="ECO:0000256" key="7">
    <source>
        <dbReference type="RuleBase" id="RU003785"/>
    </source>
</evidence>
<keyword evidence="2 5" id="KW-0808">Transferase</keyword>
<dbReference type="GO" id="GO:0052381">
    <property type="term" value="F:tRNA dimethylallyltransferase activity"/>
    <property type="evidence" value="ECO:0007669"/>
    <property type="project" value="UniProtKB-UniRule"/>
</dbReference>
<keyword evidence="9" id="KW-1185">Reference proteome</keyword>
<evidence type="ECO:0000256" key="3">
    <source>
        <dbReference type="ARBA" id="ARBA00022741"/>
    </source>
</evidence>
<dbReference type="InterPro" id="IPR030666">
    <property type="entry name" value="IPP_transferase_euk"/>
</dbReference>
<evidence type="ECO:0000256" key="5">
    <source>
        <dbReference type="PIRNR" id="PIRNR039110"/>
    </source>
</evidence>
<dbReference type="PANTHER" id="PTHR11088">
    <property type="entry name" value="TRNA DIMETHYLALLYLTRANSFERASE"/>
    <property type="match status" value="1"/>
</dbReference>
<proteinExistence type="inferred from homology"/>
<keyword evidence="5 6" id="KW-0819">tRNA processing</keyword>
<dbReference type="HAMAP" id="MF_00185">
    <property type="entry name" value="IPP_trans"/>
    <property type="match status" value="1"/>
</dbReference>
<dbReference type="InterPro" id="IPR018022">
    <property type="entry name" value="IPT"/>
</dbReference>
<dbReference type="Gene3D" id="3.30.160.60">
    <property type="entry name" value="Classic Zinc Finger"/>
    <property type="match status" value="1"/>
</dbReference>
<keyword evidence="5" id="KW-0963">Cytoplasm</keyword>
<comment type="similarity">
    <text evidence="1 5 7">Belongs to the IPP transferase family.</text>
</comment>
<dbReference type="InterPro" id="IPR027417">
    <property type="entry name" value="P-loop_NTPase"/>
</dbReference>
<evidence type="ECO:0000256" key="6">
    <source>
        <dbReference type="RuleBase" id="RU003783"/>
    </source>
</evidence>
<dbReference type="EMBL" id="JAHMUF010000024">
    <property type="protein sequence ID" value="KAG7191727.1"/>
    <property type="molecule type" value="Genomic_DNA"/>
</dbReference>
<name>A0A9P8AH34_9ASCO</name>
<keyword evidence="3 5" id="KW-0547">Nucleotide-binding</keyword>
<comment type="caution">
    <text evidence="8">The sequence shown here is derived from an EMBL/GenBank/DDBJ whole genome shotgun (WGS) entry which is preliminary data.</text>
</comment>
<dbReference type="InterPro" id="IPR039657">
    <property type="entry name" value="Dimethylallyltransferase"/>
</dbReference>
<protein>
    <recommendedName>
        <fullName evidence="5 6">tRNA dimethylallyltransferase</fullName>
        <ecNumber evidence="5 6">2.5.1.75</ecNumber>
    </recommendedName>
</protein>
<evidence type="ECO:0000313" key="8">
    <source>
        <dbReference type="EMBL" id="KAG7191727.1"/>
    </source>
</evidence>
<dbReference type="Gene3D" id="1.10.20.140">
    <property type="match status" value="1"/>
</dbReference>
<evidence type="ECO:0000256" key="4">
    <source>
        <dbReference type="ARBA" id="ARBA00022840"/>
    </source>
</evidence>
<dbReference type="SUPFAM" id="SSF52540">
    <property type="entry name" value="P-loop containing nucleoside triphosphate hydrolases"/>
    <property type="match status" value="2"/>
</dbReference>
<dbReference type="GO" id="GO:0005739">
    <property type="term" value="C:mitochondrion"/>
    <property type="evidence" value="ECO:0007669"/>
    <property type="project" value="TreeGrafter"/>
</dbReference>
<dbReference type="PANTHER" id="PTHR11088:SF89">
    <property type="entry name" value="TRNA DIMETHYLALLYLTRANSFERASE"/>
    <property type="match status" value="1"/>
</dbReference>
<dbReference type="GO" id="GO:0006400">
    <property type="term" value="P:tRNA modification"/>
    <property type="evidence" value="ECO:0007669"/>
    <property type="project" value="TreeGrafter"/>
</dbReference>
<accession>A0A9P8AH34</accession>
<evidence type="ECO:0000313" key="9">
    <source>
        <dbReference type="Proteomes" id="UP000790833"/>
    </source>
</evidence>
<dbReference type="OrthoDB" id="775260at2759"/>